<sequence>MSWFVVDAVDVAFKRTRVALLEPFAIWKWIKLAIIIALASGGGGQGYNGPSSNSDFQDTSSLPFSEIPTLSSFIDQISIPDISWVIAAFIIILVLVLLFGYFASVMDLVLVESVTKNDVRFREYSAKFLRMGLDLFIVRLVLRIVYLGIFLMAALPLIMQIVHNPSTNLLPLLIASSPSLIVVIIALSIISSIINSFIVLCIPIAMYSYTGFIESLERVIANFRRDWKQMFVYWLGRMVLWALGSIAVVILVLVLILIPILLFSIIDAVIYFVLSMIIGEAAWIIIAPIAFIEIILLMLISIMGAVPLRVFMKYHMLTFIEKWDPEMNIPLFDVLENRNDLNDNIAV</sequence>
<keyword evidence="1" id="KW-0812">Transmembrane</keyword>
<dbReference type="Pfam" id="PF24400">
    <property type="entry name" value="DUF7544"/>
    <property type="match status" value="1"/>
</dbReference>
<evidence type="ECO:0000313" key="2">
    <source>
        <dbReference type="EMBL" id="AAF89100.1"/>
    </source>
</evidence>
<dbReference type="EMBL" id="AF199442">
    <property type="protein sequence ID" value="AAF89100.1"/>
    <property type="molecule type" value="Genomic_DNA"/>
</dbReference>
<accession>Q9P9G6</accession>
<dbReference type="AlphaFoldDB" id="Q9P9G6"/>
<keyword evidence="1" id="KW-1133">Transmembrane helix</keyword>
<keyword evidence="1" id="KW-0472">Membrane</keyword>
<reference evidence="2" key="1">
    <citation type="journal article" date="2000" name="J. Mol. Biol.">
        <title>Low temperature regulated DEAD-box RNA helicase from the Antarctic archaeon, Methanococcoides burtonii.</title>
        <authorList>
            <person name="Lim J."/>
            <person name="Thomas T."/>
            <person name="Cavicchioli R."/>
        </authorList>
    </citation>
    <scope>NUCLEOTIDE SEQUENCE</scope>
    <source>
        <strain evidence="2">DSM 6242</strain>
    </source>
</reference>
<protein>
    <recommendedName>
        <fullName evidence="3">DUF4013 domain-containing protein</fullName>
    </recommendedName>
</protein>
<feature type="transmembrane region" description="Helical" evidence="1">
    <location>
        <begin position="179"/>
        <end position="210"/>
    </location>
</feature>
<feature type="transmembrane region" description="Helical" evidence="1">
    <location>
        <begin position="82"/>
        <end position="111"/>
    </location>
</feature>
<evidence type="ECO:0000256" key="1">
    <source>
        <dbReference type="SAM" id="Phobius"/>
    </source>
</evidence>
<dbReference type="InterPro" id="IPR055966">
    <property type="entry name" value="DUF7544"/>
</dbReference>
<evidence type="ECO:0008006" key="3">
    <source>
        <dbReference type="Google" id="ProtNLM"/>
    </source>
</evidence>
<feature type="transmembrane region" description="Helical" evidence="1">
    <location>
        <begin position="231"/>
        <end position="262"/>
    </location>
</feature>
<organism evidence="2">
    <name type="scientific">Methanococcoides burtonii</name>
    <dbReference type="NCBI Taxonomy" id="29291"/>
    <lineage>
        <taxon>Archaea</taxon>
        <taxon>Methanobacteriati</taxon>
        <taxon>Methanobacteriota</taxon>
        <taxon>Stenosarchaea group</taxon>
        <taxon>Methanomicrobia</taxon>
        <taxon>Methanosarcinales</taxon>
        <taxon>Methanosarcinaceae</taxon>
        <taxon>Methanococcoides</taxon>
    </lineage>
</organism>
<feature type="transmembrane region" description="Helical" evidence="1">
    <location>
        <begin position="132"/>
        <end position="159"/>
    </location>
</feature>
<feature type="transmembrane region" description="Helical" evidence="1">
    <location>
        <begin position="282"/>
        <end position="306"/>
    </location>
</feature>
<proteinExistence type="predicted"/>
<name>Q9P9G6_9EURY</name>